<dbReference type="InterPro" id="IPR002347">
    <property type="entry name" value="SDR_fam"/>
</dbReference>
<dbReference type="InterPro" id="IPR057326">
    <property type="entry name" value="KR_dom"/>
</dbReference>
<feature type="region of interest" description="Disordered" evidence="3">
    <location>
        <begin position="378"/>
        <end position="405"/>
    </location>
</feature>
<evidence type="ECO:0000313" key="6">
    <source>
        <dbReference type="Proteomes" id="UP001567537"/>
    </source>
</evidence>
<proteinExistence type="inferred from homology"/>
<dbReference type="InterPro" id="IPR020904">
    <property type="entry name" value="Sc_DH/Rdtase_CS"/>
</dbReference>
<organism evidence="5 6">
    <name type="scientific">Streptomyces pimonensis</name>
    <dbReference type="NCBI Taxonomy" id="2860288"/>
    <lineage>
        <taxon>Bacteria</taxon>
        <taxon>Bacillati</taxon>
        <taxon>Actinomycetota</taxon>
        <taxon>Actinomycetes</taxon>
        <taxon>Kitasatosporales</taxon>
        <taxon>Streptomycetaceae</taxon>
        <taxon>Streptomyces</taxon>
    </lineage>
</organism>
<dbReference type="EMBL" id="JAHWZY010000045">
    <property type="protein sequence ID" value="MEZ3182561.1"/>
    <property type="molecule type" value="Genomic_DNA"/>
</dbReference>
<comment type="similarity">
    <text evidence="1">Belongs to the short-chain dehydrogenases/reductases (SDR) family.</text>
</comment>
<dbReference type="PANTHER" id="PTHR43639">
    <property type="entry name" value="OXIDOREDUCTASE, SHORT-CHAIN DEHYDROGENASE/REDUCTASE FAMILY (AFU_ORTHOLOGUE AFUA_5G02870)"/>
    <property type="match status" value="1"/>
</dbReference>
<dbReference type="InterPro" id="IPR036188">
    <property type="entry name" value="FAD/NAD-bd_sf"/>
</dbReference>
<dbReference type="SMART" id="SM00822">
    <property type="entry name" value="PKS_KR"/>
    <property type="match status" value="1"/>
</dbReference>
<dbReference type="Gene3D" id="3.50.50.60">
    <property type="entry name" value="FAD/NAD(P)-binding domain"/>
    <property type="match status" value="1"/>
</dbReference>
<dbReference type="PRINTS" id="PR00420">
    <property type="entry name" value="RNGMNOXGNASE"/>
</dbReference>
<dbReference type="Pfam" id="PF13561">
    <property type="entry name" value="adh_short_C2"/>
    <property type="match status" value="1"/>
</dbReference>
<reference evidence="5 6" key="1">
    <citation type="journal article" date="2021" name="Res Sq">
        <title>Streptomyces Pimoensis sp. nov., Isolated From the Taklimakan Desert in Xinjiang, China.</title>
        <authorList>
            <person name="Zhang P."/>
            <person name="Luo X."/>
            <person name="Luo X."/>
            <person name="Liu Z."/>
            <person name="Xia Z."/>
            <person name="Wan C."/>
            <person name="zhang L."/>
        </authorList>
    </citation>
    <scope>NUCLEOTIDE SEQUENCE [LARGE SCALE GENOMIC DNA]</scope>
    <source>
        <strain evidence="5 6">TRM75549</strain>
    </source>
</reference>
<sequence>MTGGLDADVIVVGAGPVGLLLAGELSRWGVQVLVLERLPSPATASRASTLHARTMEILDDLGLLAALGPPPRGAGGHFAGMPLDLAAAGTTVHPGTWKAPQTRLEAVLQEWATGLGATVRRDHEAVGLTEHPDRVTVTVLRGGTDRHRLSAGYLVGCDGQDSVVRRLHGFELSGTEARRELLRTDVAGIEVPVRRFERHPHGLAVSARAPDGSTRIMVHEYGRRPVPRAGEPSFDEVVRSWQRVTGEDISHGIPLWVNAFDDACVQATRYRKGRVLLAGDAAHVQLPVGGQAINLGLQDAADLGPKLAAHVNGLGPPDWLDTYDTERRRIGARTLTGIRAQAELLLGGSEVETLRTVFGELLQLNPVQRHLAAAVSGLDARPPHDPRPAPGRRRDFPDRRTSMGRLTDKTALVTGSSRGIGRATAVRLAREGALVAVHYATGAEQAEETVETIEKEGGRAFAVQAELGMPGDAHQLFLGLERGLKERTGETRLDILVNNAGVMGGIAPEEVTPEQFDRLMAVNARAPFFVLQRALKNIPDGGRVINVSSGLTRFANPQEVAYAMTKGAVEQLALHYAKHLGPRRITVNSVAPGITDNGSAVFDIPEAVRQMAGLSAFNRVGETGDVADVITFLATDEARWITGAFIDATGGTLLG</sequence>
<accession>A0ABV4JA71</accession>
<feature type="domain" description="Ketoreductase" evidence="4">
    <location>
        <begin position="409"/>
        <end position="597"/>
    </location>
</feature>
<evidence type="ECO:0000256" key="1">
    <source>
        <dbReference type="ARBA" id="ARBA00006484"/>
    </source>
</evidence>
<dbReference type="Gene3D" id="3.30.70.2450">
    <property type="match status" value="1"/>
</dbReference>
<dbReference type="InterPro" id="IPR036291">
    <property type="entry name" value="NAD(P)-bd_dom_sf"/>
</dbReference>
<evidence type="ECO:0000313" key="5">
    <source>
        <dbReference type="EMBL" id="MEZ3182561.1"/>
    </source>
</evidence>
<dbReference type="SUPFAM" id="SSF51905">
    <property type="entry name" value="FAD/NAD(P)-binding domain"/>
    <property type="match status" value="1"/>
</dbReference>
<protein>
    <submittedName>
        <fullName evidence="5">SDR family oxidoreductase</fullName>
    </submittedName>
</protein>
<comment type="caution">
    <text evidence="5">The sequence shown here is derived from an EMBL/GenBank/DDBJ whole genome shotgun (WGS) entry which is preliminary data.</text>
</comment>
<keyword evidence="2" id="KW-0560">Oxidoreductase</keyword>
<dbReference type="SUPFAM" id="SSF51735">
    <property type="entry name" value="NAD(P)-binding Rossmann-fold domains"/>
    <property type="match status" value="1"/>
</dbReference>
<keyword evidence="6" id="KW-1185">Reference proteome</keyword>
<evidence type="ECO:0000256" key="2">
    <source>
        <dbReference type="ARBA" id="ARBA00023002"/>
    </source>
</evidence>
<evidence type="ECO:0000259" key="4">
    <source>
        <dbReference type="SMART" id="SM00822"/>
    </source>
</evidence>
<gene>
    <name evidence="5" type="ORF">KYY02_29045</name>
</gene>
<dbReference type="PANTHER" id="PTHR43639:SF1">
    <property type="entry name" value="SHORT-CHAIN DEHYDROGENASE_REDUCTASE FAMILY PROTEIN"/>
    <property type="match status" value="1"/>
</dbReference>
<evidence type="ECO:0000256" key="3">
    <source>
        <dbReference type="SAM" id="MobiDB-lite"/>
    </source>
</evidence>
<dbReference type="InterPro" id="IPR002938">
    <property type="entry name" value="FAD-bd"/>
</dbReference>
<dbReference type="RefSeq" id="WP_371243347.1">
    <property type="nucleotide sequence ID" value="NZ_JAHWZY010000045.1"/>
</dbReference>
<dbReference type="PROSITE" id="PS00061">
    <property type="entry name" value="ADH_SHORT"/>
    <property type="match status" value="1"/>
</dbReference>
<dbReference type="Gene3D" id="3.40.50.720">
    <property type="entry name" value="NAD(P)-binding Rossmann-like Domain"/>
    <property type="match status" value="1"/>
</dbReference>
<feature type="compositionally biased region" description="Basic and acidic residues" evidence="3">
    <location>
        <begin position="381"/>
        <end position="401"/>
    </location>
</feature>
<name>A0ABV4JA71_9ACTN</name>
<dbReference type="Pfam" id="PF01494">
    <property type="entry name" value="FAD_binding_3"/>
    <property type="match status" value="1"/>
</dbReference>
<dbReference type="Proteomes" id="UP001567537">
    <property type="component" value="Unassembled WGS sequence"/>
</dbReference>